<dbReference type="EMBL" id="JBHRYD010000013">
    <property type="protein sequence ID" value="MFC3705866.1"/>
    <property type="molecule type" value="Genomic_DNA"/>
</dbReference>
<gene>
    <name evidence="1" type="ORF">ACFOOL_13990</name>
</gene>
<dbReference type="RefSeq" id="WP_380097830.1">
    <property type="nucleotide sequence ID" value="NZ_JBHRYD010000013.1"/>
</dbReference>
<evidence type="ECO:0000313" key="2">
    <source>
        <dbReference type="Proteomes" id="UP001595613"/>
    </source>
</evidence>
<protein>
    <submittedName>
        <fullName evidence="1">AsmA-like C-terminal domain-containing protein</fullName>
    </submittedName>
</protein>
<sequence length="1127" mass="119230">MLGIPCALLVLLYLVLLVTPIRLPFTGPAIRNLVQTFVPETAELEMGDMALALERGIWPVLRFAPVEFTDSKTGAHIAIEALEIGFSPARALFGQPGTTVTVVGPHVQIVQDLYGPRIGTLEIEEADGVPATVRVLEGDEAYPGVEISASGIAFGTDAAPPMRSDNDWLIYNLEAGEAALAELVEQTAQGRFSRLVVRDGHVDIADPVYGLFRQFEAVALEIGTVPGGRRTVGEFSALIGGRTMIGSIERSIDEDGTRRLQADATNLDFSAFLPFIDNSDSMAAMRGAGAVSVDVTFTPDAGKIIGGAFKLDLTGLDLRLADDYFPVASSILDISWRPEAGQFVLSEGALQIGQSRARVAGVFAMGLDPDFGPTIGMSLHARDVAIHPNDMEAPETPFDTVEFSGWSAPLYGAVGIDRFVARKQDAVVETVGRLDLLQSGLGLSMTVAGHGVSADDVKRIWPYVMGRESREWFVANVTDGRVKSGRLRFDFPVGTLSLSGEDKPLPEDSMQIEIVGEGVAVKPTEAMPPIVIAGDTRLRLDDANFSVSGGGGTIETAAGTVSVANPGLVMDNSVPSESIVEISGDLSAPIPALLALVEEQQPDALGGVELPVDLESLTGTVDLGLVATIALGDEATGRPVHVDYVANGKVRDFASSQPIENRRIENGQLSFSVSQNGYLLGGTAEVDGMEAEISVEGTPQGEPVVRLASTVAVADLAAMGFDASEFLSGRVRFMAQPLAEGAMRISVDLQEAGLDIRDLGIAKRAGVPGTLSAIVRPDGEVTHLEDVALAFGTVRLNGRIDYHAVNGLVGADFGTFQLSQGDSASVSLAPIQGGYAVRIRGAQLDLKPVLSRFFSLGQGSGGVQSTQLDAAIALDVRLDRAIGYYATTAFNLELDLALRGMDLSRATLSAQFGEGNAISIATNPAPNGRTLSVAFNDAGTVLRLLGIYSQLAGGTGSLVMTTDRTRNVEAGQLVMRDFAIVDEENVIQVLGNHSDSRSAIAAANRLDFSAGQVDFLRRSDRVEVTDAVLAGSSVGGTLRGFIYTDRRQYDLTGTYVPLFGLNNIFQQIPLLGPLLGGRDGEGLVGVTFAVRGPLDQPQFLVNPLSLLAPGVFRELFEFRSRELPPGQ</sequence>
<name>A0ABV7X2S6_9HYPH</name>
<reference evidence="2" key="1">
    <citation type="journal article" date="2019" name="Int. J. Syst. Evol. Microbiol.">
        <title>The Global Catalogue of Microorganisms (GCM) 10K type strain sequencing project: providing services to taxonomists for standard genome sequencing and annotation.</title>
        <authorList>
            <consortium name="The Broad Institute Genomics Platform"/>
            <consortium name="The Broad Institute Genome Sequencing Center for Infectious Disease"/>
            <person name="Wu L."/>
            <person name="Ma J."/>
        </authorList>
    </citation>
    <scope>NUCLEOTIDE SEQUENCE [LARGE SCALE GENOMIC DNA]</scope>
    <source>
        <strain evidence="2">KCTC 42281</strain>
    </source>
</reference>
<proteinExistence type="predicted"/>
<dbReference type="Proteomes" id="UP001595613">
    <property type="component" value="Unassembled WGS sequence"/>
</dbReference>
<keyword evidence="2" id="KW-1185">Reference proteome</keyword>
<accession>A0ABV7X2S6</accession>
<evidence type="ECO:0000313" key="1">
    <source>
        <dbReference type="EMBL" id="MFC3705866.1"/>
    </source>
</evidence>
<organism evidence="1 2">
    <name type="scientific">Devosia honganensis</name>
    <dbReference type="NCBI Taxonomy" id="1610527"/>
    <lineage>
        <taxon>Bacteria</taxon>
        <taxon>Pseudomonadati</taxon>
        <taxon>Pseudomonadota</taxon>
        <taxon>Alphaproteobacteria</taxon>
        <taxon>Hyphomicrobiales</taxon>
        <taxon>Devosiaceae</taxon>
        <taxon>Devosia</taxon>
    </lineage>
</organism>
<comment type="caution">
    <text evidence="1">The sequence shown here is derived from an EMBL/GenBank/DDBJ whole genome shotgun (WGS) entry which is preliminary data.</text>
</comment>